<dbReference type="InterPro" id="IPR007219">
    <property type="entry name" value="XnlR_reg_dom"/>
</dbReference>
<dbReference type="InterPro" id="IPR036864">
    <property type="entry name" value="Zn2-C6_fun-type_DNA-bd_sf"/>
</dbReference>
<feature type="compositionally biased region" description="Polar residues" evidence="7">
    <location>
        <begin position="1"/>
        <end position="13"/>
    </location>
</feature>
<dbReference type="PROSITE" id="PS00463">
    <property type="entry name" value="ZN2_CY6_FUNGAL_1"/>
    <property type="match status" value="1"/>
</dbReference>
<dbReference type="GO" id="GO:0008270">
    <property type="term" value="F:zinc ion binding"/>
    <property type="evidence" value="ECO:0007669"/>
    <property type="project" value="InterPro"/>
</dbReference>
<evidence type="ECO:0000256" key="3">
    <source>
        <dbReference type="ARBA" id="ARBA00023015"/>
    </source>
</evidence>
<evidence type="ECO:0000256" key="4">
    <source>
        <dbReference type="ARBA" id="ARBA00023125"/>
    </source>
</evidence>
<name>A0AAD4L2P5_9EURO</name>
<dbReference type="Pfam" id="PF00172">
    <property type="entry name" value="Zn_clus"/>
    <property type="match status" value="1"/>
</dbReference>
<dbReference type="PROSITE" id="PS50048">
    <property type="entry name" value="ZN2_CY6_FUNGAL_2"/>
    <property type="match status" value="1"/>
</dbReference>
<dbReference type="Gene3D" id="4.10.240.10">
    <property type="entry name" value="Zn(2)-C6 fungal-type DNA-binding domain"/>
    <property type="match status" value="1"/>
</dbReference>
<evidence type="ECO:0000256" key="2">
    <source>
        <dbReference type="ARBA" id="ARBA00022723"/>
    </source>
</evidence>
<dbReference type="GO" id="GO:0006351">
    <property type="term" value="P:DNA-templated transcription"/>
    <property type="evidence" value="ECO:0007669"/>
    <property type="project" value="InterPro"/>
</dbReference>
<evidence type="ECO:0000259" key="8">
    <source>
        <dbReference type="PROSITE" id="PS50048"/>
    </source>
</evidence>
<dbReference type="EMBL" id="JAJTJA010000001">
    <property type="protein sequence ID" value="KAH8704873.1"/>
    <property type="molecule type" value="Genomic_DNA"/>
</dbReference>
<dbReference type="PANTHER" id="PTHR46910:SF3">
    <property type="entry name" value="HALOTOLERANCE PROTEIN 9-RELATED"/>
    <property type="match status" value="1"/>
</dbReference>
<keyword evidence="4" id="KW-0238">DNA-binding</keyword>
<evidence type="ECO:0000256" key="1">
    <source>
        <dbReference type="ARBA" id="ARBA00004123"/>
    </source>
</evidence>
<dbReference type="RefSeq" id="XP_046077494.1">
    <property type="nucleotide sequence ID" value="XM_046221927.1"/>
</dbReference>
<dbReference type="AlphaFoldDB" id="A0AAD4L2P5"/>
<evidence type="ECO:0000256" key="5">
    <source>
        <dbReference type="ARBA" id="ARBA00023163"/>
    </source>
</evidence>
<dbReference type="SUPFAM" id="SSF57701">
    <property type="entry name" value="Zn2/Cys6 DNA-binding domain"/>
    <property type="match status" value="1"/>
</dbReference>
<comment type="caution">
    <text evidence="9">The sequence shown here is derived from an EMBL/GenBank/DDBJ whole genome shotgun (WGS) entry which is preliminary data.</text>
</comment>
<organism evidence="9 10">
    <name type="scientific">Talaromyces proteolyticus</name>
    <dbReference type="NCBI Taxonomy" id="1131652"/>
    <lineage>
        <taxon>Eukaryota</taxon>
        <taxon>Fungi</taxon>
        <taxon>Dikarya</taxon>
        <taxon>Ascomycota</taxon>
        <taxon>Pezizomycotina</taxon>
        <taxon>Eurotiomycetes</taxon>
        <taxon>Eurotiomycetidae</taxon>
        <taxon>Eurotiales</taxon>
        <taxon>Trichocomaceae</taxon>
        <taxon>Talaromyces</taxon>
        <taxon>Talaromyces sect. Bacilispori</taxon>
    </lineage>
</organism>
<dbReference type="SMART" id="SM00066">
    <property type="entry name" value="GAL4"/>
    <property type="match status" value="1"/>
</dbReference>
<sequence>MRNSKTKTISSTGCRADKTRSSSSSPSSSNIGEQACVRCRDRKVRCGREKDQCANCKRDGVVCEYSPPGKRVNHVKLLCNHVASIQDRLMKIEGELSRLPKTAKPTIDETDSASRLSGLGGEEPPEEEGPSLLPNDRNIAFGHNDSVDRYYGLSSLFSLCSWFREATLAESKKPLCTSLSDTYNTVLQNKSALENVLNRMCIDAHLDDFSFDMLLDQEQIRLPPKHFVLGVQAQFFQEKHYTTDIFVEAHFRASVERLYSQNAFSSDDEPWAICFKAVILLVLGVELFRHANDPLFGSQFAQSFLSTVRTALSNPRFLMVPKLINVQALILLSVVARLYYPHGFPESILSQACILARTMGLHQTHFSQDGTDPYAAEERFKVFRSLYVQDKSFSVLYGSICWLPSFDCNIANHSYGTSSTPSVWDIRLQLAQIQEEIYQLLSLTGCKKMNSTYSCSLSRINTSLDEFVKTYNLFFPFSAAVSSVDLQLEFLATRIIACAGSTKSKNIAQALNDSRTSCLLLIRGLGRLNDAMSAHLDCFLADLCSSSHDGMMRCPSSIDVAMSQSETLRLTAVLESFSVPAFFILAKNLLWPHTPQVSHATEDLEMLQTVHQCFREVDTWLQTRSRISKTRLAFARVLEIIDIIQASGKAYTTRELCQDEYSIPVLPEFDGVLDPSIYLEPPFQFESYTVSDSSSMSNIQI</sequence>
<dbReference type="GO" id="GO:0005634">
    <property type="term" value="C:nucleus"/>
    <property type="evidence" value="ECO:0007669"/>
    <property type="project" value="UniProtKB-SubCell"/>
</dbReference>
<evidence type="ECO:0000313" key="9">
    <source>
        <dbReference type="EMBL" id="KAH8704873.1"/>
    </source>
</evidence>
<dbReference type="CDD" id="cd00067">
    <property type="entry name" value="GAL4"/>
    <property type="match status" value="1"/>
</dbReference>
<keyword evidence="5" id="KW-0804">Transcription</keyword>
<dbReference type="InterPro" id="IPR001138">
    <property type="entry name" value="Zn2Cys6_DnaBD"/>
</dbReference>
<feature type="domain" description="Zn(2)-C6 fungal-type" evidence="8">
    <location>
        <begin position="35"/>
        <end position="65"/>
    </location>
</feature>
<keyword evidence="2" id="KW-0479">Metal-binding</keyword>
<dbReference type="Proteomes" id="UP001201262">
    <property type="component" value="Unassembled WGS sequence"/>
</dbReference>
<evidence type="ECO:0000313" key="10">
    <source>
        <dbReference type="Proteomes" id="UP001201262"/>
    </source>
</evidence>
<keyword evidence="3" id="KW-0805">Transcription regulation</keyword>
<feature type="region of interest" description="Disordered" evidence="7">
    <location>
        <begin position="100"/>
        <end position="134"/>
    </location>
</feature>
<dbReference type="PANTHER" id="PTHR46910">
    <property type="entry name" value="TRANSCRIPTION FACTOR PDR1"/>
    <property type="match status" value="1"/>
</dbReference>
<accession>A0AAD4L2P5</accession>
<dbReference type="GO" id="GO:0003677">
    <property type="term" value="F:DNA binding"/>
    <property type="evidence" value="ECO:0007669"/>
    <property type="project" value="UniProtKB-KW"/>
</dbReference>
<gene>
    <name evidence="9" type="ORF">BGW36DRAFT_456441</name>
</gene>
<dbReference type="GeneID" id="70252214"/>
<evidence type="ECO:0000256" key="7">
    <source>
        <dbReference type="SAM" id="MobiDB-lite"/>
    </source>
</evidence>
<dbReference type="Pfam" id="PF04082">
    <property type="entry name" value="Fungal_trans"/>
    <property type="match status" value="1"/>
</dbReference>
<protein>
    <recommendedName>
        <fullName evidence="8">Zn(2)-C6 fungal-type domain-containing protein</fullName>
    </recommendedName>
</protein>
<dbReference type="GO" id="GO:0000981">
    <property type="term" value="F:DNA-binding transcription factor activity, RNA polymerase II-specific"/>
    <property type="evidence" value="ECO:0007669"/>
    <property type="project" value="InterPro"/>
</dbReference>
<feature type="region of interest" description="Disordered" evidence="7">
    <location>
        <begin position="1"/>
        <end position="31"/>
    </location>
</feature>
<proteinExistence type="predicted"/>
<comment type="subcellular location">
    <subcellularLocation>
        <location evidence="1">Nucleus</location>
    </subcellularLocation>
</comment>
<keyword evidence="6" id="KW-0539">Nucleus</keyword>
<keyword evidence="10" id="KW-1185">Reference proteome</keyword>
<evidence type="ECO:0000256" key="6">
    <source>
        <dbReference type="ARBA" id="ARBA00023242"/>
    </source>
</evidence>
<reference evidence="9" key="1">
    <citation type="submission" date="2021-12" db="EMBL/GenBank/DDBJ databases">
        <title>Convergent genome expansion in fungi linked to evolution of root-endophyte symbiosis.</title>
        <authorList>
            <consortium name="DOE Joint Genome Institute"/>
            <person name="Ke Y.-H."/>
            <person name="Bonito G."/>
            <person name="Liao H.-L."/>
            <person name="Looney B."/>
            <person name="Rojas-Flechas A."/>
            <person name="Nash J."/>
            <person name="Hameed K."/>
            <person name="Schadt C."/>
            <person name="Martin F."/>
            <person name="Crous P.W."/>
            <person name="Miettinen O."/>
            <person name="Magnuson J.K."/>
            <person name="Labbe J."/>
            <person name="Jacobson D."/>
            <person name="Doktycz M.J."/>
            <person name="Veneault-Fourrey C."/>
            <person name="Kuo A."/>
            <person name="Mondo S."/>
            <person name="Calhoun S."/>
            <person name="Riley R."/>
            <person name="Ohm R."/>
            <person name="LaButti K."/>
            <person name="Andreopoulos B."/>
            <person name="Pangilinan J."/>
            <person name="Nolan M."/>
            <person name="Tritt A."/>
            <person name="Clum A."/>
            <person name="Lipzen A."/>
            <person name="Daum C."/>
            <person name="Barry K."/>
            <person name="Grigoriev I.V."/>
            <person name="Vilgalys R."/>
        </authorList>
    </citation>
    <scope>NUCLEOTIDE SEQUENCE</scope>
    <source>
        <strain evidence="9">PMI_201</strain>
    </source>
</reference>
<dbReference type="CDD" id="cd12148">
    <property type="entry name" value="fungal_TF_MHR"/>
    <property type="match status" value="1"/>
</dbReference>
<dbReference type="InterPro" id="IPR050987">
    <property type="entry name" value="AtrR-like"/>
</dbReference>